<keyword evidence="9" id="KW-0807">Transducer</keyword>
<evidence type="ECO:0000256" key="10">
    <source>
        <dbReference type="SAM" id="Phobius"/>
    </source>
</evidence>
<dbReference type="KEGG" id="bter:100647400"/>
<dbReference type="InterPro" id="IPR004117">
    <property type="entry name" value="7tm6_olfct_rcpt"/>
</dbReference>
<dbReference type="PANTHER" id="PTHR21137:SF35">
    <property type="entry name" value="ODORANT RECEPTOR 19A-RELATED"/>
    <property type="match status" value="1"/>
</dbReference>
<dbReference type="PANTHER" id="PTHR21137">
    <property type="entry name" value="ODORANT RECEPTOR"/>
    <property type="match status" value="1"/>
</dbReference>
<dbReference type="GO" id="GO:0005886">
    <property type="term" value="C:plasma membrane"/>
    <property type="evidence" value="ECO:0007669"/>
    <property type="project" value="UniProtKB-SubCell"/>
</dbReference>
<evidence type="ECO:0000256" key="4">
    <source>
        <dbReference type="ARBA" id="ARBA00022692"/>
    </source>
</evidence>
<keyword evidence="3" id="KW-0716">Sensory transduction</keyword>
<name>A0A9C6SNR9_BOMTE</name>
<organism evidence="11 12">
    <name type="scientific">Bombus terrestris</name>
    <name type="common">Buff-tailed bumblebee</name>
    <name type="synonym">Apis terrestris</name>
    <dbReference type="NCBI Taxonomy" id="30195"/>
    <lineage>
        <taxon>Eukaryota</taxon>
        <taxon>Metazoa</taxon>
        <taxon>Ecdysozoa</taxon>
        <taxon>Arthropoda</taxon>
        <taxon>Hexapoda</taxon>
        <taxon>Insecta</taxon>
        <taxon>Pterygota</taxon>
        <taxon>Neoptera</taxon>
        <taxon>Endopterygota</taxon>
        <taxon>Hymenoptera</taxon>
        <taxon>Apocrita</taxon>
        <taxon>Aculeata</taxon>
        <taxon>Apoidea</taxon>
        <taxon>Anthophila</taxon>
        <taxon>Apidae</taxon>
        <taxon>Bombus</taxon>
        <taxon>Bombus</taxon>
    </lineage>
</organism>
<keyword evidence="5" id="KW-0552">Olfaction</keyword>
<evidence type="ECO:0000256" key="6">
    <source>
        <dbReference type="ARBA" id="ARBA00022989"/>
    </source>
</evidence>
<evidence type="ECO:0000313" key="11">
    <source>
        <dbReference type="Proteomes" id="UP000835206"/>
    </source>
</evidence>
<feature type="transmembrane region" description="Helical" evidence="10">
    <location>
        <begin position="66"/>
        <end position="83"/>
    </location>
</feature>
<feature type="transmembrane region" description="Helical" evidence="10">
    <location>
        <begin position="130"/>
        <end position="155"/>
    </location>
</feature>
<comment type="subcellular location">
    <subcellularLocation>
        <location evidence="1">Cell membrane</location>
        <topology evidence="1">Multi-pass membrane protein</topology>
    </subcellularLocation>
</comment>
<dbReference type="GeneID" id="100647400"/>
<dbReference type="AlphaFoldDB" id="A0A9C6SNR9"/>
<evidence type="ECO:0000256" key="5">
    <source>
        <dbReference type="ARBA" id="ARBA00022725"/>
    </source>
</evidence>
<evidence type="ECO:0000256" key="2">
    <source>
        <dbReference type="ARBA" id="ARBA00022475"/>
    </source>
</evidence>
<dbReference type="OrthoDB" id="6765072at2759"/>
<keyword evidence="11" id="KW-1185">Reference proteome</keyword>
<keyword evidence="8 12" id="KW-0675">Receptor</keyword>
<evidence type="ECO:0000256" key="9">
    <source>
        <dbReference type="ARBA" id="ARBA00023224"/>
    </source>
</evidence>
<evidence type="ECO:0000256" key="7">
    <source>
        <dbReference type="ARBA" id="ARBA00023136"/>
    </source>
</evidence>
<dbReference type="GO" id="GO:0007165">
    <property type="term" value="P:signal transduction"/>
    <property type="evidence" value="ECO:0007669"/>
    <property type="project" value="UniProtKB-KW"/>
</dbReference>
<keyword evidence="6 10" id="KW-1133">Transmembrane helix</keyword>
<keyword evidence="4 10" id="KW-0812">Transmembrane</keyword>
<dbReference type="Proteomes" id="UP000835206">
    <property type="component" value="Chromosome 17"/>
</dbReference>
<evidence type="ECO:0000256" key="8">
    <source>
        <dbReference type="ARBA" id="ARBA00023170"/>
    </source>
</evidence>
<dbReference type="Pfam" id="PF02949">
    <property type="entry name" value="7tm_6"/>
    <property type="match status" value="1"/>
</dbReference>
<evidence type="ECO:0000256" key="1">
    <source>
        <dbReference type="ARBA" id="ARBA00004651"/>
    </source>
</evidence>
<sequence>MFEDWNVDNSTARRLALTLFDEDQLASDSKQRKFLIRMEFPFAATISPRYEVILAIQFIFESVMVYGAATSIALIAALILHVGSQIDLLCCKLTEISHNCDKEKLQKHIIDDIVGKHQRIIQFSKNIEKIFTYISLCQFVSNMLVICFISFILVVSSHMDQATVIIMKCFPYYIAVNCEAFILCYTGEYLTSKSEDITKSVYNFLWYELKPQNARVILLMILRSQGKLTLTAGKFLCLSLEAFANVRHLSL</sequence>
<dbReference type="RefSeq" id="XP_048269629.1">
    <property type="nucleotide sequence ID" value="XM_048413672.1"/>
</dbReference>
<gene>
    <name evidence="12" type="primary">LOC100647400</name>
</gene>
<dbReference type="GO" id="GO:0005549">
    <property type="term" value="F:odorant binding"/>
    <property type="evidence" value="ECO:0007669"/>
    <property type="project" value="InterPro"/>
</dbReference>
<dbReference type="GO" id="GO:0004984">
    <property type="term" value="F:olfactory receptor activity"/>
    <property type="evidence" value="ECO:0007669"/>
    <property type="project" value="InterPro"/>
</dbReference>
<proteinExistence type="predicted"/>
<reference evidence="12" key="1">
    <citation type="submission" date="2025-08" db="UniProtKB">
        <authorList>
            <consortium name="RefSeq"/>
        </authorList>
    </citation>
    <scope>IDENTIFICATION</scope>
</reference>
<protein>
    <submittedName>
        <fullName evidence="12">Odorant receptor 4</fullName>
    </submittedName>
</protein>
<keyword evidence="2" id="KW-1003">Cell membrane</keyword>
<evidence type="ECO:0000313" key="12">
    <source>
        <dbReference type="RefSeq" id="XP_048269629.1"/>
    </source>
</evidence>
<keyword evidence="7 10" id="KW-0472">Membrane</keyword>
<evidence type="ECO:0000256" key="3">
    <source>
        <dbReference type="ARBA" id="ARBA00022606"/>
    </source>
</evidence>
<accession>A0A9C6SNR9</accession>